<evidence type="ECO:0000313" key="1">
    <source>
        <dbReference type="EMBL" id="MBN3546871.1"/>
    </source>
</evidence>
<comment type="caution">
    <text evidence="1">The sequence shown here is derived from an EMBL/GenBank/DDBJ whole genome shotgun (WGS) entry which is preliminary data.</text>
</comment>
<gene>
    <name evidence="1" type="ORF">JYA64_16305</name>
</gene>
<protein>
    <submittedName>
        <fullName evidence="1">Uncharacterized protein</fullName>
    </submittedName>
</protein>
<dbReference type="Proteomes" id="UP001319060">
    <property type="component" value="Unassembled WGS sequence"/>
</dbReference>
<organism evidence="1 2">
    <name type="scientific">Fictibacillus barbaricus</name>
    <dbReference type="NCBI Taxonomy" id="182136"/>
    <lineage>
        <taxon>Bacteria</taxon>
        <taxon>Bacillati</taxon>
        <taxon>Bacillota</taxon>
        <taxon>Bacilli</taxon>
        <taxon>Bacillales</taxon>
        <taxon>Fictibacillaceae</taxon>
        <taxon>Fictibacillus</taxon>
    </lineage>
</organism>
<dbReference type="RefSeq" id="WP_188401164.1">
    <property type="nucleotide sequence ID" value="NZ_BMCE01000001.1"/>
</dbReference>
<keyword evidence="2" id="KW-1185">Reference proteome</keyword>
<proteinExistence type="predicted"/>
<sequence>MKNHILVFSFFLIFLKTGCGLETKTLPQFYEKDLADVSKIVIVDGNTGYKKTITDNIIIEDFLGDIKDIKFILDENQKARDGFIYSITLFQDDEETFQFGLTQVNDYYYHTEPDIYPIVDEFYTDLNNKEE</sequence>
<evidence type="ECO:0000313" key="2">
    <source>
        <dbReference type="Proteomes" id="UP001319060"/>
    </source>
</evidence>
<reference evidence="1 2" key="1">
    <citation type="submission" date="2021-01" db="EMBL/GenBank/DDBJ databases">
        <title>Genome Sequencing of Type Strains.</title>
        <authorList>
            <person name="Lemaire J.F."/>
            <person name="Inderbitzin P."/>
            <person name="Collins S.B."/>
            <person name="Wespe N."/>
            <person name="Knight-Connoni V."/>
        </authorList>
    </citation>
    <scope>NUCLEOTIDE SEQUENCE [LARGE SCALE GENOMIC DNA]</scope>
    <source>
        <strain evidence="1 2">DSM 14730</strain>
    </source>
</reference>
<name>A0ABS2ZGH4_9BACL</name>
<dbReference type="EMBL" id="JAFHKS010000044">
    <property type="protein sequence ID" value="MBN3546871.1"/>
    <property type="molecule type" value="Genomic_DNA"/>
</dbReference>
<accession>A0ABS2ZGH4</accession>